<protein>
    <recommendedName>
        <fullName evidence="2">Urease accessory protein UreH-like transmembrane domain-containing protein</fullName>
    </recommendedName>
</protein>
<evidence type="ECO:0000313" key="3">
    <source>
        <dbReference type="EMBL" id="SDD17137.1"/>
    </source>
</evidence>
<feature type="transmembrane region" description="Helical" evidence="1">
    <location>
        <begin position="12"/>
        <end position="36"/>
    </location>
</feature>
<feature type="transmembrane region" description="Helical" evidence="1">
    <location>
        <begin position="207"/>
        <end position="226"/>
    </location>
</feature>
<sequence>MPIDWLSLGAALIAGLLGGVHCVAMCGGVAAGIAVSARAQTPGEAWRMAWRSNLGRITGYTLAGLLVGGFGAGLIALARSDALLLGARMAVGAVLVLVGLRMLFPGAGFNLFARPGAALWARLAPLQQRLLPANTAARQFAMGLLWGWLPCGLSLTLLSAAWLSADALQGALIMASFGLGTLPLMLPLTYSGARALRWLQRPGARRAAAALVIASGLLTLAAPWLAQIPAVHGVLEALGCRTL</sequence>
<keyword evidence="1" id="KW-1133">Transmembrane helix</keyword>
<feature type="transmembrane region" description="Helical" evidence="1">
    <location>
        <begin position="168"/>
        <end position="186"/>
    </location>
</feature>
<reference evidence="3 4" key="1">
    <citation type="submission" date="2016-10" db="EMBL/GenBank/DDBJ databases">
        <authorList>
            <person name="de Groot N.N."/>
        </authorList>
    </citation>
    <scope>NUCLEOTIDE SEQUENCE [LARGE SCALE GENOMIC DNA]</scope>
    <source>
        <strain evidence="3 4">DSM 16957</strain>
    </source>
</reference>
<evidence type="ECO:0000313" key="4">
    <source>
        <dbReference type="Proteomes" id="UP000199603"/>
    </source>
</evidence>
<proteinExistence type="predicted"/>
<gene>
    <name evidence="3" type="ORF">SAMN04488509_101549</name>
</gene>
<name>A0A1G6SLP9_9GAMM</name>
<evidence type="ECO:0000256" key="1">
    <source>
        <dbReference type="SAM" id="Phobius"/>
    </source>
</evidence>
<feature type="transmembrane region" description="Helical" evidence="1">
    <location>
        <begin position="57"/>
        <end position="77"/>
    </location>
</feature>
<organism evidence="3 4">
    <name type="scientific">Aquimonas voraii</name>
    <dbReference type="NCBI Taxonomy" id="265719"/>
    <lineage>
        <taxon>Bacteria</taxon>
        <taxon>Pseudomonadati</taxon>
        <taxon>Pseudomonadota</taxon>
        <taxon>Gammaproteobacteria</taxon>
        <taxon>Lysobacterales</taxon>
        <taxon>Lysobacteraceae</taxon>
        <taxon>Aquimonas</taxon>
    </lineage>
</organism>
<dbReference type="RefSeq" id="WP_091238515.1">
    <property type="nucleotide sequence ID" value="NZ_FNAG01000001.1"/>
</dbReference>
<evidence type="ECO:0000259" key="2">
    <source>
        <dbReference type="Pfam" id="PF13386"/>
    </source>
</evidence>
<dbReference type="PANTHER" id="PTHR42208">
    <property type="entry name" value="HEAVY METAL TRANSPORTER-RELATED"/>
    <property type="match status" value="1"/>
</dbReference>
<keyword evidence="1" id="KW-0472">Membrane</keyword>
<dbReference type="OrthoDB" id="9798690at2"/>
<feature type="domain" description="Urease accessory protein UreH-like transmembrane" evidence="2">
    <location>
        <begin position="10"/>
        <end position="217"/>
    </location>
</feature>
<dbReference type="PANTHER" id="PTHR42208:SF1">
    <property type="entry name" value="HEAVY METAL TRANSPORTER"/>
    <property type="match status" value="1"/>
</dbReference>
<accession>A0A1G6SLP9</accession>
<dbReference type="AlphaFoldDB" id="A0A1G6SLP9"/>
<dbReference type="Proteomes" id="UP000199603">
    <property type="component" value="Unassembled WGS sequence"/>
</dbReference>
<feature type="transmembrane region" description="Helical" evidence="1">
    <location>
        <begin position="83"/>
        <end position="104"/>
    </location>
</feature>
<feature type="transmembrane region" description="Helical" evidence="1">
    <location>
        <begin position="140"/>
        <end position="162"/>
    </location>
</feature>
<keyword evidence="4" id="KW-1185">Reference proteome</keyword>
<dbReference type="InterPro" id="IPR039447">
    <property type="entry name" value="UreH-like_TM_dom"/>
</dbReference>
<dbReference type="Pfam" id="PF13386">
    <property type="entry name" value="DsbD_2"/>
    <property type="match status" value="1"/>
</dbReference>
<dbReference type="STRING" id="265719.SAMN04488509_101549"/>
<keyword evidence="1" id="KW-0812">Transmembrane</keyword>
<dbReference type="EMBL" id="FNAG01000001">
    <property type="protein sequence ID" value="SDD17137.1"/>
    <property type="molecule type" value="Genomic_DNA"/>
</dbReference>